<keyword evidence="4 5" id="KW-0472">Membrane</keyword>
<comment type="subcellular location">
    <subcellularLocation>
        <location evidence="1">Membrane</location>
        <topology evidence="1">Multi-pass membrane protein</topology>
    </subcellularLocation>
</comment>
<gene>
    <name evidence="6" type="ORF">RFV38_06600</name>
</gene>
<organism evidence="6 7">
    <name type="scientific">Candidatus Cetobacterium colombiensis</name>
    <dbReference type="NCBI Taxonomy" id="3073100"/>
    <lineage>
        <taxon>Bacteria</taxon>
        <taxon>Fusobacteriati</taxon>
        <taxon>Fusobacteriota</taxon>
        <taxon>Fusobacteriia</taxon>
        <taxon>Fusobacteriales</taxon>
        <taxon>Fusobacteriaceae</taxon>
        <taxon>Cetobacterium</taxon>
    </lineage>
</organism>
<evidence type="ECO:0000256" key="1">
    <source>
        <dbReference type="ARBA" id="ARBA00004141"/>
    </source>
</evidence>
<dbReference type="Pfam" id="PF01758">
    <property type="entry name" value="SBF"/>
    <property type="match status" value="1"/>
</dbReference>
<dbReference type="RefSeq" id="WP_320313566.1">
    <property type="nucleotide sequence ID" value="NZ_JAVIKH010000007.1"/>
</dbReference>
<feature type="transmembrane region" description="Helical" evidence="5">
    <location>
        <begin position="227"/>
        <end position="251"/>
    </location>
</feature>
<reference evidence="7" key="1">
    <citation type="submission" date="2023-07" db="EMBL/GenBank/DDBJ databases">
        <authorList>
            <person name="Colorado M.A."/>
            <person name="Villamil L.M."/>
            <person name="Melo J.F."/>
            <person name="Rodriguez J.A."/>
            <person name="Ruiz R.Y."/>
        </authorList>
    </citation>
    <scope>NUCLEOTIDE SEQUENCE [LARGE SCALE GENOMIC DNA]</scope>
    <source>
        <strain evidence="7">C33</strain>
    </source>
</reference>
<dbReference type="Proteomes" id="UP001279681">
    <property type="component" value="Unassembled WGS sequence"/>
</dbReference>
<dbReference type="PANTHER" id="PTHR10361:SF28">
    <property type="entry name" value="P3 PROTEIN-RELATED"/>
    <property type="match status" value="1"/>
</dbReference>
<evidence type="ECO:0000256" key="5">
    <source>
        <dbReference type="SAM" id="Phobius"/>
    </source>
</evidence>
<keyword evidence="3 5" id="KW-1133">Transmembrane helix</keyword>
<feature type="transmembrane region" description="Helical" evidence="5">
    <location>
        <begin position="77"/>
        <end position="99"/>
    </location>
</feature>
<feature type="transmembrane region" description="Helical" evidence="5">
    <location>
        <begin position="105"/>
        <end position="124"/>
    </location>
</feature>
<sequence>MKHINYLSDFLSKYFVLLVIGVSVGSMIEPEPFIKLNKIRLFDQSLINIGLGLVMFTMGITLNLKDVKLVFTRFRDVFVGCAAQYIVMPFVAFMLAKAFNLPPALAIGLVLLGTCPGGTVSNVMTYIGKGDVTLSVAMTTVSTFLSPILTPFLTMILAGAWLKIDAKTMFFSIIQIVLLPSIFGILVRVLVKDRLEKFSKAFVILPISIVILINGMCIAPNRENLLSSSFVLIIAVCLHNWIGFFTGYMIGNIFKMSAAKKKTVSIEVGLQNASLAIGLSSQFSNPLCALPSAIAVVVHLVSSSLLANMFSKDFSLKKFILIKKAQYEQKRGSVDV</sequence>
<dbReference type="PANTHER" id="PTHR10361">
    <property type="entry name" value="SODIUM-BILE ACID COTRANSPORTER"/>
    <property type="match status" value="1"/>
</dbReference>
<feature type="transmembrane region" description="Helical" evidence="5">
    <location>
        <begin position="202"/>
        <end position="221"/>
    </location>
</feature>
<evidence type="ECO:0000313" key="6">
    <source>
        <dbReference type="EMBL" id="MDX8336162.1"/>
    </source>
</evidence>
<dbReference type="InterPro" id="IPR002657">
    <property type="entry name" value="BilAc:Na_symport/Acr3"/>
</dbReference>
<dbReference type="InterPro" id="IPR004710">
    <property type="entry name" value="Bilac:Na_transpt"/>
</dbReference>
<evidence type="ECO:0000256" key="2">
    <source>
        <dbReference type="ARBA" id="ARBA00022692"/>
    </source>
</evidence>
<evidence type="ECO:0000313" key="7">
    <source>
        <dbReference type="Proteomes" id="UP001279681"/>
    </source>
</evidence>
<feature type="transmembrane region" description="Helical" evidence="5">
    <location>
        <begin position="136"/>
        <end position="162"/>
    </location>
</feature>
<keyword evidence="2 5" id="KW-0812">Transmembrane</keyword>
<dbReference type="EMBL" id="JAVIKH010000007">
    <property type="protein sequence ID" value="MDX8336162.1"/>
    <property type="molecule type" value="Genomic_DNA"/>
</dbReference>
<accession>A0ABU4W9F1</accession>
<feature type="transmembrane region" description="Helical" evidence="5">
    <location>
        <begin position="168"/>
        <end position="190"/>
    </location>
</feature>
<feature type="transmembrane region" description="Helical" evidence="5">
    <location>
        <begin position="46"/>
        <end position="65"/>
    </location>
</feature>
<name>A0ABU4W9F1_9FUSO</name>
<proteinExistence type="predicted"/>
<keyword evidence="7" id="KW-1185">Reference proteome</keyword>
<dbReference type="Gene3D" id="1.20.1530.20">
    <property type="match status" value="1"/>
</dbReference>
<evidence type="ECO:0000256" key="4">
    <source>
        <dbReference type="ARBA" id="ARBA00023136"/>
    </source>
</evidence>
<comment type="caution">
    <text evidence="6">The sequence shown here is derived from an EMBL/GenBank/DDBJ whole genome shotgun (WGS) entry which is preliminary data.</text>
</comment>
<protein>
    <submittedName>
        <fullName evidence="6">Bile acid:sodium symporter family protein</fullName>
    </submittedName>
</protein>
<dbReference type="InterPro" id="IPR038770">
    <property type="entry name" value="Na+/solute_symporter_sf"/>
</dbReference>
<evidence type="ECO:0000256" key="3">
    <source>
        <dbReference type="ARBA" id="ARBA00022989"/>
    </source>
</evidence>